<dbReference type="Gene3D" id="3.40.30.10">
    <property type="entry name" value="Glutaredoxin"/>
    <property type="match status" value="1"/>
</dbReference>
<evidence type="ECO:0000256" key="1">
    <source>
        <dbReference type="ARBA" id="ARBA00023157"/>
    </source>
</evidence>
<dbReference type="GO" id="GO:0016491">
    <property type="term" value="F:oxidoreductase activity"/>
    <property type="evidence" value="ECO:0007669"/>
    <property type="project" value="InterPro"/>
</dbReference>
<gene>
    <name evidence="3" type="ORF">GCM10011398_23250</name>
</gene>
<evidence type="ECO:0000259" key="2">
    <source>
        <dbReference type="Pfam" id="PF00578"/>
    </source>
</evidence>
<dbReference type="Proteomes" id="UP000622860">
    <property type="component" value="Unassembled WGS sequence"/>
</dbReference>
<dbReference type="Pfam" id="PF00578">
    <property type="entry name" value="AhpC-TSA"/>
    <property type="match status" value="1"/>
</dbReference>
<accession>A0A917M4W5</accession>
<reference evidence="3" key="1">
    <citation type="journal article" date="2014" name="Int. J. Syst. Evol. Microbiol.">
        <title>Complete genome sequence of Corynebacterium casei LMG S-19264T (=DSM 44701T), isolated from a smear-ripened cheese.</title>
        <authorList>
            <consortium name="US DOE Joint Genome Institute (JGI-PGF)"/>
            <person name="Walter F."/>
            <person name="Albersmeier A."/>
            <person name="Kalinowski J."/>
            <person name="Ruckert C."/>
        </authorList>
    </citation>
    <scope>NUCLEOTIDE SEQUENCE</scope>
    <source>
        <strain evidence="3">CGMCC 1.12754</strain>
    </source>
</reference>
<dbReference type="AlphaFoldDB" id="A0A917M4W5"/>
<dbReference type="SUPFAM" id="SSF52833">
    <property type="entry name" value="Thioredoxin-like"/>
    <property type="match status" value="1"/>
</dbReference>
<sequence>MLKDNYDEFLSKGIQPIGIAGQKIEGIKQYTEANDIKIPILSDETRKVIKQYEVFLLNGIHFA</sequence>
<evidence type="ECO:0000313" key="3">
    <source>
        <dbReference type="EMBL" id="GGG77497.1"/>
    </source>
</evidence>
<dbReference type="InterPro" id="IPR000866">
    <property type="entry name" value="AhpC/TSA"/>
</dbReference>
<keyword evidence="4" id="KW-1185">Reference proteome</keyword>
<keyword evidence="1" id="KW-1015">Disulfide bond</keyword>
<evidence type="ECO:0000313" key="4">
    <source>
        <dbReference type="Proteomes" id="UP000622860"/>
    </source>
</evidence>
<proteinExistence type="predicted"/>
<organism evidence="3 4">
    <name type="scientific">Virgibacillus oceani</name>
    <dbReference type="NCBI Taxonomy" id="1479511"/>
    <lineage>
        <taxon>Bacteria</taxon>
        <taxon>Bacillati</taxon>
        <taxon>Bacillota</taxon>
        <taxon>Bacilli</taxon>
        <taxon>Bacillales</taxon>
        <taxon>Bacillaceae</taxon>
        <taxon>Virgibacillus</taxon>
    </lineage>
</organism>
<name>A0A917M4W5_9BACI</name>
<dbReference type="EMBL" id="BMFR01000009">
    <property type="protein sequence ID" value="GGG77497.1"/>
    <property type="molecule type" value="Genomic_DNA"/>
</dbReference>
<reference evidence="3" key="2">
    <citation type="submission" date="2020-09" db="EMBL/GenBank/DDBJ databases">
        <authorList>
            <person name="Sun Q."/>
            <person name="Zhou Y."/>
        </authorList>
    </citation>
    <scope>NUCLEOTIDE SEQUENCE</scope>
    <source>
        <strain evidence="3">CGMCC 1.12754</strain>
    </source>
</reference>
<dbReference type="InterPro" id="IPR036249">
    <property type="entry name" value="Thioredoxin-like_sf"/>
</dbReference>
<protein>
    <recommendedName>
        <fullName evidence="2">Alkyl hydroperoxide reductase subunit C/ Thiol specific antioxidant domain-containing protein</fullName>
    </recommendedName>
</protein>
<comment type="caution">
    <text evidence="3">The sequence shown here is derived from an EMBL/GenBank/DDBJ whole genome shotgun (WGS) entry which is preliminary data.</text>
</comment>
<feature type="domain" description="Alkyl hydroperoxide reductase subunit C/ Thiol specific antioxidant" evidence="2">
    <location>
        <begin position="2"/>
        <end position="55"/>
    </location>
</feature>
<dbReference type="GO" id="GO:0016209">
    <property type="term" value="F:antioxidant activity"/>
    <property type="evidence" value="ECO:0007669"/>
    <property type="project" value="InterPro"/>
</dbReference>